<evidence type="ECO:0000313" key="1">
    <source>
        <dbReference type="EMBL" id="GCL40468.1"/>
    </source>
</evidence>
<sequence length="310" mass="36755">MMGVVRNKVIFCEGGSKSLDFQLINNRVLSNNITIIPVGGKFNFSLFIQAYFYIDKKKNDENNKKQNNEENQKVTKKYIIFRDRDFDIEPTSENKLLQIDKLGNRAFLSHRTCIENYLLDPELIHQYWITKYEEQLENPISKWGHKDSPGVDKITQWIEEAAKNLQDYQAVRWALGNLCQLSASRKHLDTSWTKDTIPDSLDLSHCKSQALSLIHDFKNTVAEVTIDKFEESLYRYLQLFNQQEFWQEKHYLIWFNGKDIYKAMHKISQDKKRPYKSYISMDKFSKWAVNNIDITQHPDLIELRNKIEQL</sequence>
<dbReference type="RefSeq" id="WP_236097042.1">
    <property type="nucleotide sequence ID" value="NZ_BJCF01000001.1"/>
</dbReference>
<evidence type="ECO:0008006" key="3">
    <source>
        <dbReference type="Google" id="ProtNLM"/>
    </source>
</evidence>
<dbReference type="AlphaFoldDB" id="A0A480AAX3"/>
<proteinExistence type="predicted"/>
<comment type="caution">
    <text evidence="1">The sequence shown here is derived from an EMBL/GenBank/DDBJ whole genome shotgun (WGS) entry which is preliminary data.</text>
</comment>
<protein>
    <recommendedName>
        <fullName evidence="3">DUF4435 domain-containing protein</fullName>
    </recommendedName>
</protein>
<gene>
    <name evidence="1" type="ORF">NIES80_01550</name>
</gene>
<accession>A0A480AAX3</accession>
<reference evidence="2" key="1">
    <citation type="submission" date="2019-02" db="EMBL/GenBank/DDBJ databases">
        <title>Draft genome sequence of Dolichospermum planctonicum NIES-80.</title>
        <authorList>
            <person name="Yamaguchi H."/>
            <person name="Suzuki S."/>
            <person name="Kawachi M."/>
        </authorList>
    </citation>
    <scope>NUCLEOTIDE SEQUENCE [LARGE SCALE GENOMIC DNA]</scope>
    <source>
        <strain evidence="2">NIES-80</strain>
    </source>
</reference>
<dbReference type="EMBL" id="BJCF01000001">
    <property type="protein sequence ID" value="GCL40468.1"/>
    <property type="molecule type" value="Genomic_DNA"/>
</dbReference>
<name>A0A480AAX3_9CYAN</name>
<organism evidence="1 2">
    <name type="scientific">Dolichospermum planctonicum</name>
    <dbReference type="NCBI Taxonomy" id="136072"/>
    <lineage>
        <taxon>Bacteria</taxon>
        <taxon>Bacillati</taxon>
        <taxon>Cyanobacteriota</taxon>
        <taxon>Cyanophyceae</taxon>
        <taxon>Nostocales</taxon>
        <taxon>Aphanizomenonaceae</taxon>
        <taxon>Dolichospermum</taxon>
    </lineage>
</organism>
<dbReference type="Proteomes" id="UP000299367">
    <property type="component" value="Unassembled WGS sequence"/>
</dbReference>
<evidence type="ECO:0000313" key="2">
    <source>
        <dbReference type="Proteomes" id="UP000299367"/>
    </source>
</evidence>